<reference evidence="2" key="1">
    <citation type="journal article" date="2019" name="Int. J. Syst. Evol. Microbiol.">
        <title>The Global Catalogue of Microorganisms (GCM) 10K type strain sequencing project: providing services to taxonomists for standard genome sequencing and annotation.</title>
        <authorList>
            <consortium name="The Broad Institute Genomics Platform"/>
            <consortium name="The Broad Institute Genome Sequencing Center for Infectious Disease"/>
            <person name="Wu L."/>
            <person name="Ma J."/>
        </authorList>
    </citation>
    <scope>NUCLEOTIDE SEQUENCE [LARGE SCALE GENOMIC DNA]</scope>
    <source>
        <strain evidence="2">CCUG 53762</strain>
    </source>
</reference>
<name>A0ABW4IEX4_9SPHI</name>
<organism evidence="1 2">
    <name type="scientific">Pseudopedobacter beijingensis</name>
    <dbReference type="NCBI Taxonomy" id="1207056"/>
    <lineage>
        <taxon>Bacteria</taxon>
        <taxon>Pseudomonadati</taxon>
        <taxon>Bacteroidota</taxon>
        <taxon>Sphingobacteriia</taxon>
        <taxon>Sphingobacteriales</taxon>
        <taxon>Sphingobacteriaceae</taxon>
        <taxon>Pseudopedobacter</taxon>
    </lineage>
</organism>
<accession>A0ABW4IEX4</accession>
<protein>
    <submittedName>
        <fullName evidence="1">Uncharacterized protein</fullName>
    </submittedName>
</protein>
<dbReference type="RefSeq" id="WP_379663389.1">
    <property type="nucleotide sequence ID" value="NZ_JBHUDG010000034.1"/>
</dbReference>
<comment type="caution">
    <text evidence="1">The sequence shown here is derived from an EMBL/GenBank/DDBJ whole genome shotgun (WGS) entry which is preliminary data.</text>
</comment>
<gene>
    <name evidence="1" type="ORF">ACFSAH_14135</name>
</gene>
<sequence>MKIKNIVIYILVIFWFVNPLNSVSQVSGNKENITNKFINTFDYDCDYFKMVKRGGNVTVSIDSEVKYEGEGSLKCKFAFSGNQNNKELITLGSVTRTVSFQN</sequence>
<dbReference type="EMBL" id="JBHUDG010000034">
    <property type="protein sequence ID" value="MFD1631017.1"/>
    <property type="molecule type" value="Genomic_DNA"/>
</dbReference>
<evidence type="ECO:0000313" key="1">
    <source>
        <dbReference type="EMBL" id="MFD1631017.1"/>
    </source>
</evidence>
<keyword evidence="2" id="KW-1185">Reference proteome</keyword>
<proteinExistence type="predicted"/>
<dbReference type="Proteomes" id="UP001597118">
    <property type="component" value="Unassembled WGS sequence"/>
</dbReference>
<evidence type="ECO:0000313" key="2">
    <source>
        <dbReference type="Proteomes" id="UP001597118"/>
    </source>
</evidence>